<evidence type="ECO:0000259" key="8">
    <source>
        <dbReference type="PROSITE" id="PS51012"/>
    </source>
</evidence>
<evidence type="ECO:0000256" key="1">
    <source>
        <dbReference type="ARBA" id="ARBA00004141"/>
    </source>
</evidence>
<evidence type="ECO:0000256" key="2">
    <source>
        <dbReference type="ARBA" id="ARBA00022692"/>
    </source>
</evidence>
<dbReference type="PANTHER" id="PTHR43229:SF2">
    <property type="entry name" value="NODULATION PROTEIN J"/>
    <property type="match status" value="1"/>
</dbReference>
<keyword evidence="4 6" id="KW-0472">Membrane</keyword>
<dbReference type="PROSITE" id="PS51012">
    <property type="entry name" value="ABC_TM2"/>
    <property type="match status" value="1"/>
</dbReference>
<evidence type="ECO:0000313" key="9">
    <source>
        <dbReference type="EMBL" id="SCF01766.1"/>
    </source>
</evidence>
<dbReference type="AlphaFoldDB" id="A0A1C4WZZ9"/>
<sequence>MRGFDELPAGGGAAADGPGAEPSGIDVLLASRPGARVAEDGVDGDRRTRGGAPSQWRAGGRGMLALLRRDLTERRGLRLSFLLGLLFGLLNLLVFLFVSRVLTPVPAGGLERAASYFDFVAVGIVFLLVLQAATLQVVARVVTEQRDGTLELLAAQPVPGWSVGLELAGYPFAFALLRAALYLALLAGFFGLHVGHADWPGVTVMLALAALCTLPIGVALMGIGVAIGYGDPAARLLVVALSFLSGTYFPPSALPHVLHPVCAVLPTRIALDGLRHALTGGGWRGTAAVLAGTTAVLLPLSAWIFDRALWIARRRGVLTRD</sequence>
<name>A0A1C4WZZ9_9ACTN</name>
<keyword evidence="6" id="KW-1003">Cell membrane</keyword>
<proteinExistence type="inferred from homology"/>
<feature type="region of interest" description="Disordered" evidence="7">
    <location>
        <begin position="1"/>
        <end position="20"/>
    </location>
</feature>
<dbReference type="Pfam" id="PF01061">
    <property type="entry name" value="ABC2_membrane"/>
    <property type="match status" value="1"/>
</dbReference>
<dbReference type="GO" id="GO:0046677">
    <property type="term" value="P:response to antibiotic"/>
    <property type="evidence" value="ECO:0007669"/>
    <property type="project" value="UniProtKB-KW"/>
</dbReference>
<evidence type="ECO:0000256" key="6">
    <source>
        <dbReference type="RuleBase" id="RU361157"/>
    </source>
</evidence>
<feature type="transmembrane region" description="Helical" evidence="6">
    <location>
        <begin position="233"/>
        <end position="250"/>
    </location>
</feature>
<evidence type="ECO:0000256" key="4">
    <source>
        <dbReference type="ARBA" id="ARBA00023136"/>
    </source>
</evidence>
<evidence type="ECO:0000256" key="3">
    <source>
        <dbReference type="ARBA" id="ARBA00022989"/>
    </source>
</evidence>
<gene>
    <name evidence="9" type="ORF">GA0070564_102620</name>
</gene>
<comment type="subcellular location">
    <subcellularLocation>
        <location evidence="6">Cell membrane</location>
        <topology evidence="6">Multi-pass membrane protein</topology>
    </subcellularLocation>
    <subcellularLocation>
        <location evidence="1">Membrane</location>
        <topology evidence="1">Multi-pass membrane protein</topology>
    </subcellularLocation>
</comment>
<feature type="domain" description="ABC transmembrane type-2" evidence="8">
    <location>
        <begin position="79"/>
        <end position="308"/>
    </location>
</feature>
<dbReference type="GO" id="GO:0043190">
    <property type="term" value="C:ATP-binding cassette (ABC) transporter complex"/>
    <property type="evidence" value="ECO:0007669"/>
    <property type="project" value="InterPro"/>
</dbReference>
<dbReference type="PANTHER" id="PTHR43229">
    <property type="entry name" value="NODULATION PROTEIN J"/>
    <property type="match status" value="1"/>
</dbReference>
<dbReference type="InterPro" id="IPR047817">
    <property type="entry name" value="ABC2_TM_bact-type"/>
</dbReference>
<keyword evidence="5" id="KW-0046">Antibiotic resistance</keyword>
<protein>
    <recommendedName>
        <fullName evidence="6">Transport permease protein</fullName>
    </recommendedName>
</protein>
<evidence type="ECO:0000313" key="10">
    <source>
        <dbReference type="Proteomes" id="UP000199504"/>
    </source>
</evidence>
<feature type="transmembrane region" description="Helical" evidence="6">
    <location>
        <begin position="285"/>
        <end position="305"/>
    </location>
</feature>
<feature type="transmembrane region" description="Helical" evidence="6">
    <location>
        <begin position="172"/>
        <end position="192"/>
    </location>
</feature>
<dbReference type="STRING" id="262898.GA0070564_102620"/>
<keyword evidence="2 6" id="KW-0812">Transmembrane</keyword>
<reference evidence="10" key="1">
    <citation type="submission" date="2016-06" db="EMBL/GenBank/DDBJ databases">
        <authorList>
            <person name="Varghese N."/>
            <person name="Submissions Spin"/>
        </authorList>
    </citation>
    <scope>NUCLEOTIDE SEQUENCE [LARGE SCALE GENOMIC DNA]</scope>
    <source>
        <strain evidence="10">DSM 44830</strain>
    </source>
</reference>
<dbReference type="InterPro" id="IPR013525">
    <property type="entry name" value="ABC2_TM"/>
</dbReference>
<dbReference type="InterPro" id="IPR051784">
    <property type="entry name" value="Nod_factor_ABC_transporter"/>
</dbReference>
<evidence type="ECO:0000256" key="7">
    <source>
        <dbReference type="SAM" id="MobiDB-lite"/>
    </source>
</evidence>
<keyword evidence="3 6" id="KW-1133">Transmembrane helix</keyword>
<keyword evidence="10" id="KW-1185">Reference proteome</keyword>
<organism evidence="9 10">
    <name type="scientific">Micromonospora mirobrigensis</name>
    <dbReference type="NCBI Taxonomy" id="262898"/>
    <lineage>
        <taxon>Bacteria</taxon>
        <taxon>Bacillati</taxon>
        <taxon>Actinomycetota</taxon>
        <taxon>Actinomycetes</taxon>
        <taxon>Micromonosporales</taxon>
        <taxon>Micromonosporaceae</taxon>
        <taxon>Micromonospora</taxon>
    </lineage>
</organism>
<dbReference type="InterPro" id="IPR000412">
    <property type="entry name" value="ABC_2_transport"/>
</dbReference>
<accession>A0A1C4WZZ9</accession>
<feature type="transmembrane region" description="Helical" evidence="6">
    <location>
        <begin position="204"/>
        <end position="226"/>
    </location>
</feature>
<dbReference type="RefSeq" id="WP_091606438.1">
    <property type="nucleotide sequence ID" value="NZ_FMCX01000002.1"/>
</dbReference>
<feature type="transmembrane region" description="Helical" evidence="6">
    <location>
        <begin position="77"/>
        <end position="99"/>
    </location>
</feature>
<dbReference type="EMBL" id="FMCX01000002">
    <property type="protein sequence ID" value="SCF01766.1"/>
    <property type="molecule type" value="Genomic_DNA"/>
</dbReference>
<feature type="transmembrane region" description="Helical" evidence="6">
    <location>
        <begin position="119"/>
        <end position="139"/>
    </location>
</feature>
<evidence type="ECO:0000256" key="5">
    <source>
        <dbReference type="ARBA" id="ARBA00023251"/>
    </source>
</evidence>
<dbReference type="OrthoDB" id="3364214at2"/>
<dbReference type="GO" id="GO:0140359">
    <property type="term" value="F:ABC-type transporter activity"/>
    <property type="evidence" value="ECO:0007669"/>
    <property type="project" value="InterPro"/>
</dbReference>
<dbReference type="Proteomes" id="UP000199504">
    <property type="component" value="Unassembled WGS sequence"/>
</dbReference>
<keyword evidence="6" id="KW-0813">Transport</keyword>
<dbReference type="PRINTS" id="PR00164">
    <property type="entry name" value="ABC2TRNSPORT"/>
</dbReference>
<comment type="similarity">
    <text evidence="6">Belongs to the ABC-2 integral membrane protein family.</text>
</comment>